<accession>A0A7J6W0N7</accession>
<reference evidence="1 2" key="1">
    <citation type="submission" date="2020-06" db="EMBL/GenBank/DDBJ databases">
        <title>Transcriptomic and genomic resources for Thalictrum thalictroides and T. hernandezii: Facilitating candidate gene discovery in an emerging model plant lineage.</title>
        <authorList>
            <person name="Arias T."/>
            <person name="Riano-Pachon D.M."/>
            <person name="Di Stilio V.S."/>
        </authorList>
    </citation>
    <scope>NUCLEOTIDE SEQUENCE [LARGE SCALE GENOMIC DNA]</scope>
    <source>
        <strain evidence="2">cv. WT478/WT964</strain>
        <tissue evidence="1">Leaves</tissue>
    </source>
</reference>
<dbReference type="Proteomes" id="UP000554482">
    <property type="component" value="Unassembled WGS sequence"/>
</dbReference>
<keyword evidence="2" id="KW-1185">Reference proteome</keyword>
<name>A0A7J6W0N7_THATH</name>
<protein>
    <submittedName>
        <fullName evidence="1">Uncharacterized protein</fullName>
    </submittedName>
</protein>
<evidence type="ECO:0000313" key="1">
    <source>
        <dbReference type="EMBL" id="KAF5190936.1"/>
    </source>
</evidence>
<dbReference type="AlphaFoldDB" id="A0A7J6W0N7"/>
<sequence length="81" mass="9500">MENLVDNNLMYRKVKKELVVVSNLEEALIVKRRQFACVPKHTKDWKQITEVLKDKGRKYTSIDEIAEKAAEKAEEFEFKSA</sequence>
<gene>
    <name evidence="1" type="ORF">FRX31_019478</name>
</gene>
<organism evidence="1 2">
    <name type="scientific">Thalictrum thalictroides</name>
    <name type="common">Rue-anemone</name>
    <name type="synonym">Anemone thalictroides</name>
    <dbReference type="NCBI Taxonomy" id="46969"/>
    <lineage>
        <taxon>Eukaryota</taxon>
        <taxon>Viridiplantae</taxon>
        <taxon>Streptophyta</taxon>
        <taxon>Embryophyta</taxon>
        <taxon>Tracheophyta</taxon>
        <taxon>Spermatophyta</taxon>
        <taxon>Magnoliopsida</taxon>
        <taxon>Ranunculales</taxon>
        <taxon>Ranunculaceae</taxon>
        <taxon>Thalictroideae</taxon>
        <taxon>Thalictrum</taxon>
    </lineage>
</organism>
<comment type="caution">
    <text evidence="1">The sequence shown here is derived from an EMBL/GenBank/DDBJ whole genome shotgun (WGS) entry which is preliminary data.</text>
</comment>
<evidence type="ECO:0000313" key="2">
    <source>
        <dbReference type="Proteomes" id="UP000554482"/>
    </source>
</evidence>
<proteinExistence type="predicted"/>
<dbReference type="EMBL" id="JABWDY010023386">
    <property type="protein sequence ID" value="KAF5190936.1"/>
    <property type="molecule type" value="Genomic_DNA"/>
</dbReference>